<organism evidence="2 3">
    <name type="scientific">Gigaspora rosea</name>
    <dbReference type="NCBI Taxonomy" id="44941"/>
    <lineage>
        <taxon>Eukaryota</taxon>
        <taxon>Fungi</taxon>
        <taxon>Fungi incertae sedis</taxon>
        <taxon>Mucoromycota</taxon>
        <taxon>Glomeromycotina</taxon>
        <taxon>Glomeromycetes</taxon>
        <taxon>Diversisporales</taxon>
        <taxon>Gigasporaceae</taxon>
        <taxon>Gigaspora</taxon>
    </lineage>
</organism>
<accession>A0A397VRC7</accession>
<dbReference type="AlphaFoldDB" id="A0A397VRC7"/>
<protein>
    <submittedName>
        <fullName evidence="2">Uncharacterized protein</fullName>
    </submittedName>
</protein>
<feature type="transmembrane region" description="Helical" evidence="1">
    <location>
        <begin position="88"/>
        <end position="106"/>
    </location>
</feature>
<dbReference type="EMBL" id="QKWP01000222">
    <property type="protein sequence ID" value="RIB24311.1"/>
    <property type="molecule type" value="Genomic_DNA"/>
</dbReference>
<feature type="transmembrane region" description="Helical" evidence="1">
    <location>
        <begin position="49"/>
        <end position="68"/>
    </location>
</feature>
<name>A0A397VRC7_9GLOM</name>
<feature type="non-terminal residue" evidence="2">
    <location>
        <position position="1"/>
    </location>
</feature>
<keyword evidence="1" id="KW-1133">Transmembrane helix</keyword>
<keyword evidence="1" id="KW-0472">Membrane</keyword>
<keyword evidence="3" id="KW-1185">Reference proteome</keyword>
<dbReference type="Proteomes" id="UP000266673">
    <property type="component" value="Unassembled WGS sequence"/>
</dbReference>
<evidence type="ECO:0000313" key="3">
    <source>
        <dbReference type="Proteomes" id="UP000266673"/>
    </source>
</evidence>
<keyword evidence="1" id="KW-0812">Transmembrane</keyword>
<evidence type="ECO:0000256" key="1">
    <source>
        <dbReference type="SAM" id="Phobius"/>
    </source>
</evidence>
<reference evidence="2 3" key="1">
    <citation type="submission" date="2018-06" db="EMBL/GenBank/DDBJ databases">
        <title>Comparative genomics reveals the genomic features of Rhizophagus irregularis, R. cerebriforme, R. diaphanum and Gigaspora rosea, and their symbiotic lifestyle signature.</title>
        <authorList>
            <person name="Morin E."/>
            <person name="San Clemente H."/>
            <person name="Chen E.C.H."/>
            <person name="De La Providencia I."/>
            <person name="Hainaut M."/>
            <person name="Kuo A."/>
            <person name="Kohler A."/>
            <person name="Murat C."/>
            <person name="Tang N."/>
            <person name="Roy S."/>
            <person name="Loubradou J."/>
            <person name="Henrissat B."/>
            <person name="Grigoriev I.V."/>
            <person name="Corradi N."/>
            <person name="Roux C."/>
            <person name="Martin F.M."/>
        </authorList>
    </citation>
    <scope>NUCLEOTIDE SEQUENCE [LARGE SCALE GENOMIC DNA]</scope>
    <source>
        <strain evidence="2 3">DAOM 194757</strain>
    </source>
</reference>
<proteinExistence type="predicted"/>
<comment type="caution">
    <text evidence="2">The sequence shown here is derived from an EMBL/GenBank/DDBJ whole genome shotgun (WGS) entry which is preliminary data.</text>
</comment>
<evidence type="ECO:0000313" key="2">
    <source>
        <dbReference type="EMBL" id="RIB24311.1"/>
    </source>
</evidence>
<sequence>YCNNNVIKCGYCNFPKIFRPHYTRCGIFHFFPNKGKIDIGFENNNIRSASMSSAKLIISIFPLFVLFVQKKKITKQKIKKKKTDHPSICVTTSKIISIFPLFVLFAKKKKTK</sequence>
<gene>
    <name evidence="2" type="ORF">C2G38_2070317</name>
</gene>